<comment type="similarity">
    <text evidence="4">Belongs to the PEP-utilizing enzyme family.</text>
</comment>
<keyword evidence="10" id="KW-0418">Kinase</keyword>
<dbReference type="PANTHER" id="PTHR43030">
    <property type="entry name" value="PHOSPHOENOLPYRUVATE SYNTHASE"/>
    <property type="match status" value="1"/>
</dbReference>
<dbReference type="SUPFAM" id="SSF56059">
    <property type="entry name" value="Glutathione synthetase ATP-binding domain-like"/>
    <property type="match status" value="1"/>
</dbReference>
<dbReference type="InterPro" id="IPR002192">
    <property type="entry name" value="PPDK_AMP/ATP-bd"/>
</dbReference>
<comment type="pathway">
    <text evidence="3">Carbohydrate biosynthesis; gluconeogenesis.</text>
</comment>
<evidence type="ECO:0000259" key="16">
    <source>
        <dbReference type="Pfam" id="PF01326"/>
    </source>
</evidence>
<evidence type="ECO:0000256" key="6">
    <source>
        <dbReference type="ARBA" id="ARBA00021623"/>
    </source>
</evidence>
<proteinExistence type="inferred from homology"/>
<keyword evidence="7 17" id="KW-0808">Transferase</keyword>
<evidence type="ECO:0000256" key="4">
    <source>
        <dbReference type="ARBA" id="ARBA00007837"/>
    </source>
</evidence>
<evidence type="ECO:0000313" key="18">
    <source>
        <dbReference type="Proteomes" id="UP000070457"/>
    </source>
</evidence>
<evidence type="ECO:0000256" key="1">
    <source>
        <dbReference type="ARBA" id="ARBA00001946"/>
    </source>
</evidence>
<evidence type="ECO:0000313" key="17">
    <source>
        <dbReference type="EMBL" id="KXK27067.1"/>
    </source>
</evidence>
<keyword evidence="11" id="KW-0067">ATP-binding</keyword>
<evidence type="ECO:0000256" key="5">
    <source>
        <dbReference type="ARBA" id="ARBA00011996"/>
    </source>
</evidence>
<dbReference type="GO" id="GO:0005524">
    <property type="term" value="F:ATP binding"/>
    <property type="evidence" value="ECO:0007669"/>
    <property type="project" value="UniProtKB-KW"/>
</dbReference>
<dbReference type="GO" id="GO:0046872">
    <property type="term" value="F:metal ion binding"/>
    <property type="evidence" value="ECO:0007669"/>
    <property type="project" value="UniProtKB-KW"/>
</dbReference>
<dbReference type="Gene3D" id="3.30.1490.20">
    <property type="entry name" value="ATP-grasp fold, A domain"/>
    <property type="match status" value="1"/>
</dbReference>
<dbReference type="EC" id="2.7.9.2" evidence="5"/>
<evidence type="ECO:0000256" key="13">
    <source>
        <dbReference type="ARBA" id="ARBA00033470"/>
    </source>
</evidence>
<feature type="compositionally biased region" description="Basic and acidic residues" evidence="15">
    <location>
        <begin position="418"/>
        <end position="436"/>
    </location>
</feature>
<feature type="domain" description="Pyruvate phosphate dikinase AMP/ATP-binding" evidence="16">
    <location>
        <begin position="21"/>
        <end position="314"/>
    </location>
</feature>
<reference evidence="17 18" key="1">
    <citation type="submission" date="2015-02" db="EMBL/GenBank/DDBJ databases">
        <title>Improved understanding of the partial-nitritation anammox process through 23 genomes representing the majority of the microbial community.</title>
        <authorList>
            <person name="Speth D.R."/>
            <person name="In T Zandt M."/>
            <person name="Guerrero Cruz S."/>
            <person name="Jetten M.S."/>
            <person name="Dutilh B.E."/>
        </authorList>
    </citation>
    <scope>NUCLEOTIDE SEQUENCE [LARGE SCALE GENOMIC DNA]</scope>
    <source>
        <strain evidence="17">OLB20</strain>
    </source>
</reference>
<evidence type="ECO:0000256" key="7">
    <source>
        <dbReference type="ARBA" id="ARBA00022679"/>
    </source>
</evidence>
<evidence type="ECO:0000256" key="14">
    <source>
        <dbReference type="ARBA" id="ARBA00047700"/>
    </source>
</evidence>
<evidence type="ECO:0000256" key="10">
    <source>
        <dbReference type="ARBA" id="ARBA00022777"/>
    </source>
</evidence>
<comment type="cofactor">
    <cofactor evidence="1">
        <name>Mg(2+)</name>
        <dbReference type="ChEBI" id="CHEBI:18420"/>
    </cofactor>
</comment>
<evidence type="ECO:0000256" key="8">
    <source>
        <dbReference type="ARBA" id="ARBA00022723"/>
    </source>
</evidence>
<evidence type="ECO:0000256" key="9">
    <source>
        <dbReference type="ARBA" id="ARBA00022741"/>
    </source>
</evidence>
<keyword evidence="12" id="KW-0460">Magnesium</keyword>
<gene>
    <name evidence="17" type="primary">ppsA</name>
    <name evidence="17" type="ORF">TR69_WS6001001093</name>
</gene>
<keyword evidence="17" id="KW-0670">Pyruvate</keyword>
<organism evidence="17 18">
    <name type="scientific">candidate division WS6 bacterium OLB20</name>
    <dbReference type="NCBI Taxonomy" id="1617426"/>
    <lineage>
        <taxon>Bacteria</taxon>
        <taxon>Candidatus Dojkabacteria</taxon>
    </lineage>
</organism>
<dbReference type="AlphaFoldDB" id="A0A136LZJ8"/>
<sequence>MSEPKRYVISLSQIQGQPGELVGDRILLLNEVDKLGVPIPTTFVITSQAFDDFIVAADLVSYISERINNVDYTKQRQIKQNAREIREAIMRSPMPDIIAQPIEKAYSGMGGMFESFVSIKTSPPRPELNEVNYGDRFVLDNIKGTHDVFAAVKQAWAELFTEEALIFRASVAYEGSITMAVAIQKLVQAEVSGLVHTKSPASEGEMEIQAVLGLFEGVDRLQLVPESYFYNPKEEEITDKKLAPQRQMLVRKGRADTANALAEVPISKNWQEQQKLDDRFIVNLGRIGSSLKSLYGADLIIEFAYEAGRVYIMSIITEEESLAQRATLEIVKEEARPIQELYPERPDLKKGPNDANLARIEGHQVEEEEQRDLSNLALVVDEEEREEKLNLIANVGPDDSPEQQKAELARPAVGPSEAEQKVELTRTKAAPEDKPVDVQISRPHSPVQQPVSQPGVEVHGQEVVVDIKPLTVLEKILGGVGFGSTVQFGLVHFVMEDTDWLGLTGDEILVIKKLDEKRLKEINSVRAVVLEEPLREEQLQLIKVPVIHAVKKCP</sequence>
<dbReference type="Proteomes" id="UP000070457">
    <property type="component" value="Unassembled WGS sequence"/>
</dbReference>
<comment type="catalytic activity">
    <reaction evidence="14">
        <text>pyruvate + ATP + H2O = phosphoenolpyruvate + AMP + phosphate + 2 H(+)</text>
        <dbReference type="Rhea" id="RHEA:11364"/>
        <dbReference type="ChEBI" id="CHEBI:15361"/>
        <dbReference type="ChEBI" id="CHEBI:15377"/>
        <dbReference type="ChEBI" id="CHEBI:15378"/>
        <dbReference type="ChEBI" id="CHEBI:30616"/>
        <dbReference type="ChEBI" id="CHEBI:43474"/>
        <dbReference type="ChEBI" id="CHEBI:58702"/>
        <dbReference type="ChEBI" id="CHEBI:456215"/>
        <dbReference type="EC" id="2.7.9.2"/>
    </reaction>
</comment>
<evidence type="ECO:0000256" key="3">
    <source>
        <dbReference type="ARBA" id="ARBA00004742"/>
    </source>
</evidence>
<evidence type="ECO:0000256" key="15">
    <source>
        <dbReference type="SAM" id="MobiDB-lite"/>
    </source>
</evidence>
<dbReference type="STRING" id="1617426.TR69_WS6001001093"/>
<dbReference type="PANTHER" id="PTHR43030:SF1">
    <property type="entry name" value="PHOSPHOENOLPYRUVATE SYNTHASE"/>
    <property type="match status" value="1"/>
</dbReference>
<evidence type="ECO:0000256" key="2">
    <source>
        <dbReference type="ARBA" id="ARBA00002988"/>
    </source>
</evidence>
<dbReference type="GO" id="GO:0008986">
    <property type="term" value="F:pyruvate, water dikinase activity"/>
    <property type="evidence" value="ECO:0007669"/>
    <property type="project" value="UniProtKB-EC"/>
</dbReference>
<dbReference type="GO" id="GO:0006094">
    <property type="term" value="P:gluconeogenesis"/>
    <property type="evidence" value="ECO:0007669"/>
    <property type="project" value="UniProtKB-UniPathway"/>
</dbReference>
<dbReference type="Gene3D" id="3.30.470.20">
    <property type="entry name" value="ATP-grasp fold, B domain"/>
    <property type="match status" value="1"/>
</dbReference>
<evidence type="ECO:0000256" key="11">
    <source>
        <dbReference type="ARBA" id="ARBA00022840"/>
    </source>
</evidence>
<dbReference type="Pfam" id="PF01326">
    <property type="entry name" value="PPDK_N"/>
    <property type="match status" value="1"/>
</dbReference>
<feature type="region of interest" description="Disordered" evidence="15">
    <location>
        <begin position="394"/>
        <end position="455"/>
    </location>
</feature>
<comment type="caution">
    <text evidence="17">The sequence shown here is derived from an EMBL/GenBank/DDBJ whole genome shotgun (WGS) entry which is preliminary data.</text>
</comment>
<name>A0A136LZJ8_9BACT</name>
<comment type="function">
    <text evidence="2">Catalyzes the phosphorylation of pyruvate to phosphoenolpyruvate.</text>
</comment>
<dbReference type="InterPro" id="IPR006319">
    <property type="entry name" value="PEP_synth"/>
</dbReference>
<dbReference type="EMBL" id="JYNZ01000003">
    <property type="protein sequence ID" value="KXK27067.1"/>
    <property type="molecule type" value="Genomic_DNA"/>
</dbReference>
<protein>
    <recommendedName>
        <fullName evidence="6">Phosphoenolpyruvate synthase</fullName>
        <ecNumber evidence="5">2.7.9.2</ecNumber>
    </recommendedName>
    <alternativeName>
        <fullName evidence="13">Pyruvate, water dikinase</fullName>
    </alternativeName>
</protein>
<feature type="compositionally biased region" description="Low complexity" evidence="15">
    <location>
        <begin position="441"/>
        <end position="455"/>
    </location>
</feature>
<dbReference type="UniPathway" id="UPA00138"/>
<dbReference type="InterPro" id="IPR013815">
    <property type="entry name" value="ATP_grasp_subdomain_1"/>
</dbReference>
<evidence type="ECO:0000256" key="12">
    <source>
        <dbReference type="ARBA" id="ARBA00022842"/>
    </source>
</evidence>
<accession>A0A136LZJ8</accession>
<keyword evidence="8" id="KW-0479">Metal-binding</keyword>
<keyword evidence="9" id="KW-0547">Nucleotide-binding</keyword>